<dbReference type="EMBL" id="JACXAA010000015">
    <property type="protein sequence ID" value="MBD2756953.1"/>
    <property type="molecule type" value="Genomic_DNA"/>
</dbReference>
<evidence type="ECO:0000256" key="1">
    <source>
        <dbReference type="ARBA" id="ARBA00038454"/>
    </source>
</evidence>
<name>A0A927GGQ6_9BACT</name>
<reference evidence="3" key="1">
    <citation type="submission" date="2020-09" db="EMBL/GenBank/DDBJ databases">
        <authorList>
            <person name="Kim M.K."/>
        </authorList>
    </citation>
    <scope>NUCLEOTIDE SEQUENCE</scope>
    <source>
        <strain evidence="3">BT704</strain>
    </source>
</reference>
<dbReference type="InterPro" id="IPR029016">
    <property type="entry name" value="GAF-like_dom_sf"/>
</dbReference>
<evidence type="ECO:0000259" key="2">
    <source>
        <dbReference type="Pfam" id="PF13185"/>
    </source>
</evidence>
<dbReference type="Pfam" id="PF13185">
    <property type="entry name" value="GAF_2"/>
    <property type="match status" value="1"/>
</dbReference>
<gene>
    <name evidence="3" type="ORF">IC230_29000</name>
</gene>
<dbReference type="FunFam" id="3.30.450.40:FF:000008">
    <property type="entry name" value="GAF domain-containing proteins"/>
    <property type="match status" value="1"/>
</dbReference>
<dbReference type="InterPro" id="IPR003018">
    <property type="entry name" value="GAF"/>
</dbReference>
<dbReference type="PANTHER" id="PTHR21021:SF15">
    <property type="entry name" value="FREE METHIONINE-R-SULFOXIDE REDUCTASE"/>
    <property type="match status" value="1"/>
</dbReference>
<proteinExistence type="inferred from homology"/>
<protein>
    <submittedName>
        <fullName evidence="3">GAF domain-containing protein</fullName>
    </submittedName>
</protein>
<organism evidence="3 4">
    <name type="scientific">Spirosoma validum</name>
    <dbReference type="NCBI Taxonomy" id="2771355"/>
    <lineage>
        <taxon>Bacteria</taxon>
        <taxon>Pseudomonadati</taxon>
        <taxon>Bacteroidota</taxon>
        <taxon>Cytophagia</taxon>
        <taxon>Cytophagales</taxon>
        <taxon>Cytophagaceae</taxon>
        <taxon>Spirosoma</taxon>
    </lineage>
</organism>
<dbReference type="InterPro" id="IPR051330">
    <property type="entry name" value="Phosphatase_reg/MetRdx"/>
</dbReference>
<dbReference type="AlphaFoldDB" id="A0A927GGQ6"/>
<feature type="domain" description="GAF" evidence="2">
    <location>
        <begin position="40"/>
        <end position="158"/>
    </location>
</feature>
<accession>A0A927GGQ6</accession>
<dbReference type="SUPFAM" id="SSF55781">
    <property type="entry name" value="GAF domain-like"/>
    <property type="match status" value="1"/>
</dbReference>
<keyword evidence="4" id="KW-1185">Reference proteome</keyword>
<dbReference type="Proteomes" id="UP000653797">
    <property type="component" value="Unassembled WGS sequence"/>
</dbReference>
<dbReference type="RefSeq" id="WP_191042573.1">
    <property type="nucleotide sequence ID" value="NZ_JACXAA010000015.1"/>
</dbReference>
<comment type="similarity">
    <text evidence="1">Belongs to the free Met sulfoxide reductase family.</text>
</comment>
<evidence type="ECO:0000313" key="3">
    <source>
        <dbReference type="EMBL" id="MBD2756953.1"/>
    </source>
</evidence>
<evidence type="ECO:0000313" key="4">
    <source>
        <dbReference type="Proteomes" id="UP000653797"/>
    </source>
</evidence>
<sequence>MAETLIIPQTDDRRAVYDSLIPQIAALIEGESDLVANLANITAALKEAFGFFWVGFYFKKENQLVLGPFQGPIACTRIAFDKGVCGAAYTRQETILVPDVEQFPGHIACSSASKSEIVVPVFDREGNVTMVLDIDSDQLADFSEADAEGLERIASLITALY</sequence>
<dbReference type="GO" id="GO:0005829">
    <property type="term" value="C:cytosol"/>
    <property type="evidence" value="ECO:0007669"/>
    <property type="project" value="TreeGrafter"/>
</dbReference>
<dbReference type="Gene3D" id="3.30.450.40">
    <property type="match status" value="1"/>
</dbReference>
<dbReference type="GO" id="GO:0033745">
    <property type="term" value="F:L-methionine-(R)-S-oxide reductase activity"/>
    <property type="evidence" value="ECO:0007669"/>
    <property type="project" value="TreeGrafter"/>
</dbReference>
<dbReference type="PANTHER" id="PTHR21021">
    <property type="entry name" value="GAF/PUTATIVE CYTOSKELETAL PROTEIN"/>
    <property type="match status" value="1"/>
</dbReference>
<comment type="caution">
    <text evidence="3">The sequence shown here is derived from an EMBL/GenBank/DDBJ whole genome shotgun (WGS) entry which is preliminary data.</text>
</comment>